<dbReference type="NCBIfam" id="TIGR03025">
    <property type="entry name" value="EPS_sugtrans"/>
    <property type="match status" value="1"/>
</dbReference>
<evidence type="ECO:0000256" key="3">
    <source>
        <dbReference type="ARBA" id="ARBA00022679"/>
    </source>
</evidence>
<keyword evidence="3 9" id="KW-0808">Transferase</keyword>
<evidence type="ECO:0000256" key="1">
    <source>
        <dbReference type="ARBA" id="ARBA00004141"/>
    </source>
</evidence>
<evidence type="ECO:0000256" key="6">
    <source>
        <dbReference type="ARBA" id="ARBA00023136"/>
    </source>
</evidence>
<dbReference type="SUPFAM" id="SSF51735">
    <property type="entry name" value="NAD(P)-binding Rossmann-fold domains"/>
    <property type="match status" value="1"/>
</dbReference>
<keyword evidence="6 7" id="KW-0472">Membrane</keyword>
<comment type="caution">
    <text evidence="9">The sequence shown here is derived from an EMBL/GenBank/DDBJ whole genome shotgun (WGS) entry which is preliminary data.</text>
</comment>
<dbReference type="Gene3D" id="3.40.50.720">
    <property type="entry name" value="NAD(P)-binding Rossmann-like Domain"/>
    <property type="match status" value="1"/>
</dbReference>
<evidence type="ECO:0000313" key="10">
    <source>
        <dbReference type="Proteomes" id="UP000774935"/>
    </source>
</evidence>
<accession>A0ABS6XDB6</accession>
<dbReference type="RefSeq" id="WP_199109630.1">
    <property type="nucleotide sequence ID" value="NZ_JAHWXQ010000002.1"/>
</dbReference>
<evidence type="ECO:0000256" key="4">
    <source>
        <dbReference type="ARBA" id="ARBA00022692"/>
    </source>
</evidence>
<sequence length="459" mass="52680">MISPRQIKLSYFGGDILTFVIALIISIQLFNNRNLERLNWEIFAGFILLWFLICYWRKLYFLNFHQRPNLLAGYIKAFIVLLVIFLIFFFTSPSTLYSVRAVIAFAITFQVLGISINMLAVNYIDFAKNKAKKERFTLIAGVGNLAECVERQLNSQGKEGLKVKGFIDCQKKESCLVGKDKVVGDLDHIHEYLRENPVDEIVIALPIKASKKVRNIIAAADYHGVRVKYIPDYQGIFGKNYKITKYGQIDAVNVRQLPLDETHAFILKNSFDKVFAALALIGLLPLFIVIALLIKFETPGPVFYCPIRIGKGGKPFKVYKFRSMSNNDTISGGLLSTQKDDPRVTNIGRILRRYSLDELPQFLNVLIGNMSVVGPRPHRSFLNQQLQASVDKYMIRHYFKPGITGWAQVNGWRGPTETEEQRIQRTLHDLWYMENWSFVLDLKIIYRTIFSAKTHTIAF</sequence>
<gene>
    <name evidence="9" type="ORF">KYK27_08625</name>
</gene>
<evidence type="ECO:0000313" key="9">
    <source>
        <dbReference type="EMBL" id="MBW3365106.1"/>
    </source>
</evidence>
<dbReference type="PANTHER" id="PTHR30576">
    <property type="entry name" value="COLANIC BIOSYNTHESIS UDP-GLUCOSE LIPID CARRIER TRANSFERASE"/>
    <property type="match status" value="1"/>
</dbReference>
<dbReference type="NCBIfam" id="TIGR03023">
    <property type="entry name" value="WcaJ_sugtrans"/>
    <property type="match status" value="1"/>
</dbReference>
<feature type="transmembrane region" description="Helical" evidence="7">
    <location>
        <begin position="12"/>
        <end position="30"/>
    </location>
</feature>
<keyword evidence="10" id="KW-1185">Reference proteome</keyword>
<reference evidence="9 10" key="1">
    <citation type="submission" date="2021-07" db="EMBL/GenBank/DDBJ databases">
        <authorList>
            <person name="Kim M.K."/>
        </authorList>
    </citation>
    <scope>NUCLEOTIDE SEQUENCE [LARGE SCALE GENOMIC DNA]</scope>
    <source>
        <strain evidence="9 10">HLY7-15</strain>
    </source>
</reference>
<evidence type="ECO:0000259" key="8">
    <source>
        <dbReference type="Pfam" id="PF02397"/>
    </source>
</evidence>
<evidence type="ECO:0000256" key="2">
    <source>
        <dbReference type="ARBA" id="ARBA00006464"/>
    </source>
</evidence>
<protein>
    <submittedName>
        <fullName evidence="9">Undecaprenyl-phosphate glucose phosphotransferase</fullName>
        <ecNumber evidence="9">2.7.8.31</ecNumber>
    </submittedName>
</protein>
<dbReference type="InterPro" id="IPR036291">
    <property type="entry name" value="NAD(P)-bd_dom_sf"/>
</dbReference>
<dbReference type="EC" id="2.7.8.31" evidence="9"/>
<proteinExistence type="inferred from homology"/>
<dbReference type="EMBL" id="JAHWXQ010000002">
    <property type="protein sequence ID" value="MBW3365106.1"/>
    <property type="molecule type" value="Genomic_DNA"/>
</dbReference>
<feature type="transmembrane region" description="Helical" evidence="7">
    <location>
        <begin position="42"/>
        <end position="59"/>
    </location>
</feature>
<feature type="transmembrane region" description="Helical" evidence="7">
    <location>
        <begin position="71"/>
        <end position="90"/>
    </location>
</feature>
<dbReference type="Proteomes" id="UP000774935">
    <property type="component" value="Unassembled WGS sequence"/>
</dbReference>
<dbReference type="PANTHER" id="PTHR30576:SF0">
    <property type="entry name" value="UNDECAPRENYL-PHOSPHATE N-ACETYLGALACTOSAMINYL 1-PHOSPHATE TRANSFERASE-RELATED"/>
    <property type="match status" value="1"/>
</dbReference>
<evidence type="ECO:0000256" key="5">
    <source>
        <dbReference type="ARBA" id="ARBA00022989"/>
    </source>
</evidence>
<keyword evidence="5 7" id="KW-1133">Transmembrane helix</keyword>
<dbReference type="Pfam" id="PF02397">
    <property type="entry name" value="Bac_transf"/>
    <property type="match status" value="1"/>
</dbReference>
<comment type="subcellular location">
    <subcellularLocation>
        <location evidence="1">Membrane</location>
        <topology evidence="1">Multi-pass membrane protein</topology>
    </subcellularLocation>
</comment>
<name>A0ABS6XDB6_9BACT</name>
<dbReference type="Pfam" id="PF13727">
    <property type="entry name" value="CoA_binding_3"/>
    <property type="match status" value="1"/>
</dbReference>
<dbReference type="InterPro" id="IPR017475">
    <property type="entry name" value="EPS_sugar_tfrase"/>
</dbReference>
<feature type="domain" description="Bacterial sugar transferase" evidence="8">
    <location>
        <begin position="268"/>
        <end position="450"/>
    </location>
</feature>
<dbReference type="GO" id="GO:0089702">
    <property type="term" value="F:undecaprenyl-phosphate glucose phosphotransferase activity"/>
    <property type="evidence" value="ECO:0007669"/>
    <property type="project" value="UniProtKB-EC"/>
</dbReference>
<evidence type="ECO:0000256" key="7">
    <source>
        <dbReference type="SAM" id="Phobius"/>
    </source>
</evidence>
<feature type="transmembrane region" description="Helical" evidence="7">
    <location>
        <begin position="102"/>
        <end position="124"/>
    </location>
</feature>
<dbReference type="InterPro" id="IPR017473">
    <property type="entry name" value="Undecaprenyl-P_gluc_Ptfrase"/>
</dbReference>
<comment type="similarity">
    <text evidence="2">Belongs to the bacterial sugar transferase family.</text>
</comment>
<keyword evidence="4 7" id="KW-0812">Transmembrane</keyword>
<feature type="transmembrane region" description="Helical" evidence="7">
    <location>
        <begin position="274"/>
        <end position="294"/>
    </location>
</feature>
<dbReference type="InterPro" id="IPR003362">
    <property type="entry name" value="Bact_transf"/>
</dbReference>
<organism evidence="9 10">
    <name type="scientific">Pontibacter populi</name>
    <dbReference type="NCBI Taxonomy" id="890055"/>
    <lineage>
        <taxon>Bacteria</taxon>
        <taxon>Pseudomonadati</taxon>
        <taxon>Bacteroidota</taxon>
        <taxon>Cytophagia</taxon>
        <taxon>Cytophagales</taxon>
        <taxon>Hymenobacteraceae</taxon>
        <taxon>Pontibacter</taxon>
    </lineage>
</organism>